<dbReference type="AlphaFoldDB" id="G0UQN9"/>
<name>G0UQN9_TRYCI</name>
<evidence type="ECO:0000313" key="1">
    <source>
        <dbReference type="EMBL" id="CCC91700.1"/>
    </source>
</evidence>
<sequence length="99" mass="10252">MTLPPVFAGGAMYSNNIGSKAASQSALQSVWVGKTKGRGGVVAAEIRVADSLLMCVVGPPVPAPPCLLLHFPRAFAVERARALGVVPLTPLSLCIYIHA</sequence>
<proteinExistence type="predicted"/>
<organism evidence="1">
    <name type="scientific">Trypanosoma congolense (strain IL3000)</name>
    <dbReference type="NCBI Taxonomy" id="1068625"/>
    <lineage>
        <taxon>Eukaryota</taxon>
        <taxon>Discoba</taxon>
        <taxon>Euglenozoa</taxon>
        <taxon>Kinetoplastea</taxon>
        <taxon>Metakinetoplastina</taxon>
        <taxon>Trypanosomatida</taxon>
        <taxon>Trypanosomatidae</taxon>
        <taxon>Trypanosoma</taxon>
        <taxon>Nannomonas</taxon>
    </lineage>
</organism>
<dbReference type="EMBL" id="HE575320">
    <property type="protein sequence ID" value="CCC91700.1"/>
    <property type="molecule type" value="Genomic_DNA"/>
</dbReference>
<accession>G0UQN9</accession>
<protein>
    <submittedName>
        <fullName evidence="1">Uncharacterized protein</fullName>
    </submittedName>
</protein>
<gene>
    <name evidence="1" type="ORF">TCIL3000_7_5140</name>
</gene>
<reference evidence="1" key="1">
    <citation type="journal article" date="2012" name="Proc. Natl. Acad. Sci. U.S.A.">
        <title>Antigenic diversity is generated by distinct evolutionary mechanisms in African trypanosome species.</title>
        <authorList>
            <person name="Jackson A.P."/>
            <person name="Berry A."/>
            <person name="Aslett M."/>
            <person name="Allison H.C."/>
            <person name="Burton P."/>
            <person name="Vavrova-Anderson J."/>
            <person name="Brown R."/>
            <person name="Browne H."/>
            <person name="Corton N."/>
            <person name="Hauser H."/>
            <person name="Gamble J."/>
            <person name="Gilderthorp R."/>
            <person name="Marcello L."/>
            <person name="McQuillan J."/>
            <person name="Otto T.D."/>
            <person name="Quail M.A."/>
            <person name="Sanders M.J."/>
            <person name="van Tonder A."/>
            <person name="Ginger M.L."/>
            <person name="Field M.C."/>
            <person name="Barry J.D."/>
            <person name="Hertz-Fowler C."/>
            <person name="Berriman M."/>
        </authorList>
    </citation>
    <scope>NUCLEOTIDE SEQUENCE</scope>
    <source>
        <strain evidence="1">IL3000</strain>
    </source>
</reference>